<gene>
    <name evidence="1" type="ORF">OCOJLMKI_3250</name>
</gene>
<dbReference type="RefSeq" id="WP_238245148.1">
    <property type="nucleotide sequence ID" value="NZ_BPQP01000049.1"/>
</dbReference>
<protein>
    <recommendedName>
        <fullName evidence="3">Ribosomal protein S27</fullName>
    </recommendedName>
</protein>
<keyword evidence="2" id="KW-1185">Reference proteome</keyword>
<evidence type="ECO:0000313" key="1">
    <source>
        <dbReference type="EMBL" id="GJD96032.1"/>
    </source>
</evidence>
<sequence>MSEFLSVALVCAGTLLARDCSRTTALDVIVAPVRTPLQCMMQAQATTASAGLLEGDSRYLKVTCERRHHDFRMLRRAGYAAAVVLVPRDAI</sequence>
<name>A0ABQ4S1H6_9HYPH</name>
<dbReference type="EMBL" id="BPQP01000049">
    <property type="protein sequence ID" value="GJD96032.1"/>
    <property type="molecule type" value="Genomic_DNA"/>
</dbReference>
<organism evidence="1 2">
    <name type="scientific">Methylobacterium iners</name>
    <dbReference type="NCBI Taxonomy" id="418707"/>
    <lineage>
        <taxon>Bacteria</taxon>
        <taxon>Pseudomonadati</taxon>
        <taxon>Pseudomonadota</taxon>
        <taxon>Alphaproteobacteria</taxon>
        <taxon>Hyphomicrobiales</taxon>
        <taxon>Methylobacteriaceae</taxon>
        <taxon>Methylobacterium</taxon>
    </lineage>
</organism>
<reference evidence="1" key="1">
    <citation type="journal article" date="2021" name="Front. Microbiol.">
        <title>Comprehensive Comparative Genomics and Phenotyping of Methylobacterium Species.</title>
        <authorList>
            <person name="Alessa O."/>
            <person name="Ogura Y."/>
            <person name="Fujitani Y."/>
            <person name="Takami H."/>
            <person name="Hayashi T."/>
            <person name="Sahin N."/>
            <person name="Tani A."/>
        </authorList>
    </citation>
    <scope>NUCLEOTIDE SEQUENCE</scope>
    <source>
        <strain evidence="1">DSM 19015</strain>
    </source>
</reference>
<proteinExistence type="predicted"/>
<evidence type="ECO:0000313" key="2">
    <source>
        <dbReference type="Proteomes" id="UP001055125"/>
    </source>
</evidence>
<accession>A0ABQ4S1H6</accession>
<dbReference type="Proteomes" id="UP001055125">
    <property type="component" value="Unassembled WGS sequence"/>
</dbReference>
<reference evidence="1" key="2">
    <citation type="submission" date="2021-08" db="EMBL/GenBank/DDBJ databases">
        <authorList>
            <person name="Tani A."/>
            <person name="Ola A."/>
            <person name="Ogura Y."/>
            <person name="Katsura K."/>
            <person name="Hayashi T."/>
        </authorList>
    </citation>
    <scope>NUCLEOTIDE SEQUENCE</scope>
    <source>
        <strain evidence="1">DSM 19015</strain>
    </source>
</reference>
<evidence type="ECO:0008006" key="3">
    <source>
        <dbReference type="Google" id="ProtNLM"/>
    </source>
</evidence>
<comment type="caution">
    <text evidence="1">The sequence shown here is derived from an EMBL/GenBank/DDBJ whole genome shotgun (WGS) entry which is preliminary data.</text>
</comment>